<dbReference type="Proteomes" id="UP000677228">
    <property type="component" value="Unassembled WGS sequence"/>
</dbReference>
<dbReference type="GO" id="GO:0003723">
    <property type="term" value="F:RNA binding"/>
    <property type="evidence" value="ECO:0007669"/>
    <property type="project" value="UniProtKB-UniRule"/>
</dbReference>
<dbReference type="PROSITE" id="PS50102">
    <property type="entry name" value="RRM"/>
    <property type="match status" value="1"/>
</dbReference>
<evidence type="ECO:0000259" key="8">
    <source>
        <dbReference type="PROSITE" id="PS50102"/>
    </source>
</evidence>
<proteinExistence type="predicted"/>
<dbReference type="SUPFAM" id="SSF54928">
    <property type="entry name" value="RNA-binding domain, RBD"/>
    <property type="match status" value="1"/>
</dbReference>
<dbReference type="PROSITE" id="PS50262">
    <property type="entry name" value="G_PROTEIN_RECEP_F1_2"/>
    <property type="match status" value="1"/>
</dbReference>
<comment type="caution">
    <text evidence="11">The sequence shown here is derived from an EMBL/GenBank/DDBJ whole genome shotgun (WGS) entry which is preliminary data.</text>
</comment>
<evidence type="ECO:0000256" key="7">
    <source>
        <dbReference type="SAM" id="Phobius"/>
    </source>
</evidence>
<comment type="subcellular location">
    <subcellularLocation>
        <location evidence="1">Membrane</location>
    </subcellularLocation>
</comment>
<evidence type="ECO:0000256" key="3">
    <source>
        <dbReference type="ARBA" id="ARBA00022884"/>
    </source>
</evidence>
<sequence length="433" mass="47570">MSSTAIIRLLGDMTTQMNRYASLPMLLLGLIGNSLNVYVFTRKVLRKNPCVILFFCSTIANFFALLVGLLARATLGFGWDPTVYNQAICKLKVFVLLSSQFIATWLITIATINRYLSSSRNAKVRQYSSQKATYRAIMALVVITCIIHVRVFYCSTADVRQVPPCTDHSTFKNHIAALVASFCFKIFVGGLPYHTTDETLRKFFERFGEIEEAVVITDRQTGKSRGYGFVTMVTKDAAGEATRDPNPVIDGRKANVNLAYLGAKPRVIPSPAGLIPLHLAGAYSAALPATYGIQPIYYQQTPTLVAATQSLVIPNQTTTLTQAGQTQQATGPTPYYELTYATQLGSSLTTDANGAYCSYTTTPLTAQSLASGYTYAQLPAVQTGNLTEIQQQQCDNEKIIPLLARHNFTQIQNVPDSLSQRLFIHSNGHVNVR</sequence>
<dbReference type="SUPFAM" id="SSF81321">
    <property type="entry name" value="Family A G protein-coupled receptor-like"/>
    <property type="match status" value="1"/>
</dbReference>
<evidence type="ECO:0000256" key="6">
    <source>
        <dbReference type="PROSITE-ProRule" id="PRU00176"/>
    </source>
</evidence>
<dbReference type="Gene3D" id="1.20.1070.10">
    <property type="entry name" value="Rhodopsin 7-helix transmembrane proteins"/>
    <property type="match status" value="1"/>
</dbReference>
<keyword evidence="3 6" id="KW-0694">RNA-binding</keyword>
<gene>
    <name evidence="10" type="ORF">OVA965_LOCUS11160</name>
    <name evidence="11" type="ORF">TMI583_LOCUS11156</name>
</gene>
<dbReference type="GO" id="GO:0016020">
    <property type="term" value="C:membrane"/>
    <property type="evidence" value="ECO:0007669"/>
    <property type="project" value="UniProtKB-SubCell"/>
</dbReference>
<evidence type="ECO:0000256" key="4">
    <source>
        <dbReference type="ARBA" id="ARBA00022989"/>
    </source>
</evidence>
<feature type="transmembrane region" description="Helical" evidence="7">
    <location>
        <begin position="51"/>
        <end position="71"/>
    </location>
</feature>
<dbReference type="PANTHER" id="PTHR11176">
    <property type="entry name" value="BOULE-RELATED"/>
    <property type="match status" value="1"/>
</dbReference>
<dbReference type="InterPro" id="IPR000504">
    <property type="entry name" value="RRM_dom"/>
</dbReference>
<evidence type="ECO:0000256" key="5">
    <source>
        <dbReference type="ARBA" id="ARBA00023136"/>
    </source>
</evidence>
<feature type="transmembrane region" description="Helical" evidence="7">
    <location>
        <begin position="132"/>
        <end position="153"/>
    </location>
</feature>
<accession>A0A8S2I3J7</accession>
<feature type="domain" description="G-protein coupled receptors family 1 profile" evidence="9">
    <location>
        <begin position="32"/>
        <end position="147"/>
    </location>
</feature>
<dbReference type="PANTHER" id="PTHR11176:SF61">
    <property type="entry name" value="SRA STEM-LOOP INTERACTING RNA BINDING PROTEIN"/>
    <property type="match status" value="1"/>
</dbReference>
<evidence type="ECO:0000313" key="10">
    <source>
        <dbReference type="EMBL" id="CAF0931262.1"/>
    </source>
</evidence>
<dbReference type="CDD" id="cd12384">
    <property type="entry name" value="RRM_RBM24_RBM38_like"/>
    <property type="match status" value="1"/>
</dbReference>
<dbReference type="InterPro" id="IPR017452">
    <property type="entry name" value="GPCR_Rhodpsn_7TM"/>
</dbReference>
<dbReference type="EMBL" id="CAJNOK010004255">
    <property type="protein sequence ID" value="CAF0931262.1"/>
    <property type="molecule type" value="Genomic_DNA"/>
</dbReference>
<dbReference type="Pfam" id="PF00076">
    <property type="entry name" value="RRM_1"/>
    <property type="match status" value="1"/>
</dbReference>
<evidence type="ECO:0000313" key="12">
    <source>
        <dbReference type="Proteomes" id="UP000682733"/>
    </source>
</evidence>
<dbReference type="Proteomes" id="UP000682733">
    <property type="component" value="Unassembled WGS sequence"/>
</dbReference>
<feature type="transmembrane region" description="Helical" evidence="7">
    <location>
        <begin position="173"/>
        <end position="193"/>
    </location>
</feature>
<feature type="transmembrane region" description="Helical" evidence="7">
    <location>
        <begin position="91"/>
        <end position="112"/>
    </location>
</feature>
<name>A0A8S2I3J7_9BILA</name>
<dbReference type="SMART" id="SM00360">
    <property type="entry name" value="RRM"/>
    <property type="match status" value="1"/>
</dbReference>
<evidence type="ECO:0000256" key="2">
    <source>
        <dbReference type="ARBA" id="ARBA00022692"/>
    </source>
</evidence>
<evidence type="ECO:0000313" key="11">
    <source>
        <dbReference type="EMBL" id="CAF3707764.1"/>
    </source>
</evidence>
<dbReference type="InterPro" id="IPR012677">
    <property type="entry name" value="Nucleotide-bd_a/b_plait_sf"/>
</dbReference>
<organism evidence="11 12">
    <name type="scientific">Didymodactylos carnosus</name>
    <dbReference type="NCBI Taxonomy" id="1234261"/>
    <lineage>
        <taxon>Eukaryota</taxon>
        <taxon>Metazoa</taxon>
        <taxon>Spiralia</taxon>
        <taxon>Gnathifera</taxon>
        <taxon>Rotifera</taxon>
        <taxon>Eurotatoria</taxon>
        <taxon>Bdelloidea</taxon>
        <taxon>Philodinida</taxon>
        <taxon>Philodinidae</taxon>
        <taxon>Didymodactylos</taxon>
    </lineage>
</organism>
<reference evidence="11" key="1">
    <citation type="submission" date="2021-02" db="EMBL/GenBank/DDBJ databases">
        <authorList>
            <person name="Nowell W R."/>
        </authorList>
    </citation>
    <scope>NUCLEOTIDE SEQUENCE</scope>
</reference>
<keyword evidence="5 7" id="KW-0472">Membrane</keyword>
<dbReference type="AlphaFoldDB" id="A0A8S2I3J7"/>
<feature type="transmembrane region" description="Helical" evidence="7">
    <location>
        <begin position="20"/>
        <end position="39"/>
    </location>
</feature>
<feature type="domain" description="RRM" evidence="8">
    <location>
        <begin position="184"/>
        <end position="261"/>
    </location>
</feature>
<keyword evidence="4 7" id="KW-1133">Transmembrane helix</keyword>
<evidence type="ECO:0000259" key="9">
    <source>
        <dbReference type="PROSITE" id="PS50262"/>
    </source>
</evidence>
<dbReference type="Gene3D" id="3.30.70.330">
    <property type="match status" value="1"/>
</dbReference>
<keyword evidence="2 7" id="KW-0812">Transmembrane</keyword>
<dbReference type="EMBL" id="CAJOBA010004257">
    <property type="protein sequence ID" value="CAF3707764.1"/>
    <property type="molecule type" value="Genomic_DNA"/>
</dbReference>
<evidence type="ECO:0000256" key="1">
    <source>
        <dbReference type="ARBA" id="ARBA00004370"/>
    </source>
</evidence>
<protein>
    <submittedName>
        <fullName evidence="11">Uncharacterized protein</fullName>
    </submittedName>
</protein>
<dbReference type="InterPro" id="IPR035979">
    <property type="entry name" value="RBD_domain_sf"/>
</dbReference>